<protein>
    <submittedName>
        <fullName evidence="1">Uncharacterized protein</fullName>
    </submittedName>
</protein>
<accession>A0A024WCP7</accession>
<evidence type="ECO:0000313" key="1">
    <source>
        <dbReference type="EMBL" id="ETW38165.1"/>
    </source>
</evidence>
<dbReference type="AlphaFoldDB" id="A0A024WCP7"/>
<reference evidence="1 2" key="2">
    <citation type="submission" date="2013-02" db="EMBL/GenBank/DDBJ databases">
        <title>The Genome Sequence of Plasmodium falciparum Tanzania (2000708).</title>
        <authorList>
            <consortium name="The Broad Institute Genome Sequencing Platform"/>
            <consortium name="The Broad Institute Genome Sequencing Center for Infectious Disease"/>
            <person name="Neafsey D."/>
            <person name="Cheeseman I."/>
            <person name="Volkman S."/>
            <person name="Adams J."/>
            <person name="Walker B."/>
            <person name="Young S.K."/>
            <person name="Zeng Q."/>
            <person name="Gargeya S."/>
            <person name="Fitzgerald M."/>
            <person name="Haas B."/>
            <person name="Abouelleil A."/>
            <person name="Alvarado L."/>
            <person name="Arachchi H.M."/>
            <person name="Berlin A.M."/>
            <person name="Chapman S.B."/>
            <person name="Dewar J."/>
            <person name="Goldberg J."/>
            <person name="Griggs A."/>
            <person name="Gujja S."/>
            <person name="Hansen M."/>
            <person name="Howarth C."/>
            <person name="Imamovic A."/>
            <person name="Larimer J."/>
            <person name="McCowan C."/>
            <person name="Murphy C."/>
            <person name="Neiman D."/>
            <person name="Pearson M."/>
            <person name="Priest M."/>
            <person name="Roberts A."/>
            <person name="Saif S."/>
            <person name="Shea T."/>
            <person name="Sisk P."/>
            <person name="Sykes S."/>
            <person name="Wortman J."/>
            <person name="Nusbaum C."/>
            <person name="Birren B."/>
        </authorList>
    </citation>
    <scope>NUCLEOTIDE SEQUENCE [LARGE SCALE GENOMIC DNA]</scope>
    <source>
        <strain evidence="2">Tanzania (2000708)</strain>
    </source>
</reference>
<sequence length="85" mass="10700">MDWMQALFLLKFTKVECDMIYKKYFFNVEKYIYSIHIFFLHWYTFPRNDLCKYICRLKNMEEFIKVQIIYYINTHFNIGKKNILS</sequence>
<dbReference type="Proteomes" id="UP000030708">
    <property type="component" value="Unassembled WGS sequence"/>
</dbReference>
<evidence type="ECO:0000313" key="2">
    <source>
        <dbReference type="Proteomes" id="UP000030708"/>
    </source>
</evidence>
<gene>
    <name evidence="1" type="ORF">PFTANZ_01126</name>
</gene>
<proteinExistence type="predicted"/>
<name>A0A024WCP7_PLAFA</name>
<reference evidence="1 2" key="1">
    <citation type="submission" date="2013-02" db="EMBL/GenBank/DDBJ databases">
        <title>The Genome Annotation of Plasmodium falciparum Tanzania (2000708).</title>
        <authorList>
            <consortium name="The Broad Institute Genome Sequencing Platform"/>
            <consortium name="The Broad Institute Genome Sequencing Center for Infectious Disease"/>
            <person name="Neafsey D."/>
            <person name="Hoffman S."/>
            <person name="Volkman S."/>
            <person name="Rosenthal P."/>
            <person name="Walker B."/>
            <person name="Young S.K."/>
            <person name="Zeng Q."/>
            <person name="Gargeya S."/>
            <person name="Fitzgerald M."/>
            <person name="Haas B."/>
            <person name="Abouelleil A."/>
            <person name="Allen A.W."/>
            <person name="Alvarado L."/>
            <person name="Arachchi H.M."/>
            <person name="Berlin A.M."/>
            <person name="Chapman S.B."/>
            <person name="Gainer-Dewar J."/>
            <person name="Goldberg J."/>
            <person name="Griggs A."/>
            <person name="Gujja S."/>
            <person name="Hansen M."/>
            <person name="Howarth C."/>
            <person name="Imamovic A."/>
            <person name="Ireland A."/>
            <person name="Larimer J."/>
            <person name="McCowan C."/>
            <person name="Murphy C."/>
            <person name="Pearson M."/>
            <person name="Poon T.W."/>
            <person name="Priest M."/>
            <person name="Roberts A."/>
            <person name="Saif S."/>
            <person name="Shea T."/>
            <person name="Sisk P."/>
            <person name="Sykes S."/>
            <person name="Wortman J."/>
            <person name="Nusbaum C."/>
            <person name="Birren B."/>
        </authorList>
    </citation>
    <scope>NUCLEOTIDE SEQUENCE [LARGE SCALE GENOMIC DNA]</scope>
    <source>
        <strain evidence="2">Tanzania (2000708)</strain>
    </source>
</reference>
<dbReference type="EMBL" id="KI926318">
    <property type="protein sequence ID" value="ETW38165.1"/>
    <property type="molecule type" value="Genomic_DNA"/>
</dbReference>
<organism evidence="1 2">
    <name type="scientific">Plasmodium falciparum Tanzania</name>
    <name type="common">2000708</name>
    <dbReference type="NCBI Taxonomy" id="1036725"/>
    <lineage>
        <taxon>Eukaryota</taxon>
        <taxon>Sar</taxon>
        <taxon>Alveolata</taxon>
        <taxon>Apicomplexa</taxon>
        <taxon>Aconoidasida</taxon>
        <taxon>Haemosporida</taxon>
        <taxon>Plasmodiidae</taxon>
        <taxon>Plasmodium</taxon>
        <taxon>Plasmodium (Laverania)</taxon>
    </lineage>
</organism>